<dbReference type="RefSeq" id="XP_047842902.1">
    <property type="nucleotide sequence ID" value="XM_047986918.1"/>
</dbReference>
<dbReference type="PANTHER" id="PTHR42791:SF16">
    <property type="entry name" value="N-ACETYLTRANSFERASE DOMAIN-CONTAINING PROTEIN"/>
    <property type="match status" value="1"/>
</dbReference>
<dbReference type="GO" id="GO:0016747">
    <property type="term" value="F:acyltransferase activity, transferring groups other than amino-acyl groups"/>
    <property type="evidence" value="ECO:0007669"/>
    <property type="project" value="InterPro"/>
</dbReference>
<dbReference type="Pfam" id="PF13508">
    <property type="entry name" value="Acetyltransf_7"/>
    <property type="match status" value="1"/>
</dbReference>
<evidence type="ECO:0000313" key="3">
    <source>
        <dbReference type="Proteomes" id="UP000829364"/>
    </source>
</evidence>
<dbReference type="EMBL" id="CP086358">
    <property type="protein sequence ID" value="UNI19421.1"/>
    <property type="molecule type" value="Genomic_DNA"/>
</dbReference>
<accession>A0A9Q8QHT1</accession>
<sequence length="249" mass="27900">MPAVRDARRSDIRAMAECAAAAFMDEELWGTVMHPHRKQFPEDFVSGFERRILGDWCRPRCRFLVGLDHNSDEVIGFAEWERQGVIDDDDGDEPAPSSWSRYLDIGHALLSTVAGYYVQGASYLRPNRAADPTKARILEESYPLFAHHWNGQRSQNWSLLMLAVHPRSQGLGVGRKLVQWGVDAADEENVHASVVSADGKEGFYAKFGFTEVGRANVGALRDNGIRGGAIMFRERRTCLINVDVRPLSP</sequence>
<name>A0A9Q8QHT1_9HYPO</name>
<dbReference type="PROSITE" id="PS51186">
    <property type="entry name" value="GNAT"/>
    <property type="match status" value="1"/>
</dbReference>
<dbReference type="AlphaFoldDB" id="A0A9Q8QHT1"/>
<dbReference type="KEGG" id="ptkz:JDV02_005605"/>
<dbReference type="OrthoDB" id="2115692at2759"/>
<dbReference type="InterPro" id="IPR000182">
    <property type="entry name" value="GNAT_dom"/>
</dbReference>
<dbReference type="SUPFAM" id="SSF55729">
    <property type="entry name" value="Acyl-CoA N-acyltransferases (Nat)"/>
    <property type="match status" value="1"/>
</dbReference>
<dbReference type="Gene3D" id="3.40.630.30">
    <property type="match status" value="1"/>
</dbReference>
<dbReference type="GeneID" id="72067554"/>
<dbReference type="Proteomes" id="UP000829364">
    <property type="component" value="Chromosome 5"/>
</dbReference>
<organism evidence="2 3">
    <name type="scientific">Purpureocillium takamizusanense</name>
    <dbReference type="NCBI Taxonomy" id="2060973"/>
    <lineage>
        <taxon>Eukaryota</taxon>
        <taxon>Fungi</taxon>
        <taxon>Dikarya</taxon>
        <taxon>Ascomycota</taxon>
        <taxon>Pezizomycotina</taxon>
        <taxon>Sordariomycetes</taxon>
        <taxon>Hypocreomycetidae</taxon>
        <taxon>Hypocreales</taxon>
        <taxon>Ophiocordycipitaceae</taxon>
        <taxon>Purpureocillium</taxon>
    </lineage>
</organism>
<keyword evidence="3" id="KW-1185">Reference proteome</keyword>
<evidence type="ECO:0000259" key="1">
    <source>
        <dbReference type="PROSITE" id="PS51186"/>
    </source>
</evidence>
<feature type="domain" description="N-acetyltransferase" evidence="1">
    <location>
        <begin position="89"/>
        <end position="236"/>
    </location>
</feature>
<dbReference type="InterPro" id="IPR016181">
    <property type="entry name" value="Acyl_CoA_acyltransferase"/>
</dbReference>
<proteinExistence type="predicted"/>
<gene>
    <name evidence="2" type="ORF">JDV02_005605</name>
</gene>
<reference evidence="2" key="1">
    <citation type="submission" date="2021-11" db="EMBL/GenBank/DDBJ databases">
        <title>Purpureocillium_takamizusanense_genome.</title>
        <authorList>
            <person name="Nguyen N.-H."/>
        </authorList>
    </citation>
    <scope>NUCLEOTIDE SEQUENCE</scope>
    <source>
        <strain evidence="2">PT3</strain>
    </source>
</reference>
<evidence type="ECO:0000313" key="2">
    <source>
        <dbReference type="EMBL" id="UNI19421.1"/>
    </source>
</evidence>
<dbReference type="PANTHER" id="PTHR42791">
    <property type="entry name" value="GNAT FAMILY ACETYLTRANSFERASE"/>
    <property type="match status" value="1"/>
</dbReference>
<protein>
    <recommendedName>
        <fullName evidence="1">N-acetyltransferase domain-containing protein</fullName>
    </recommendedName>
</protein>
<dbReference type="CDD" id="cd04301">
    <property type="entry name" value="NAT_SF"/>
    <property type="match status" value="1"/>
</dbReference>
<dbReference type="InterPro" id="IPR052523">
    <property type="entry name" value="Trichothecene_AcTrans"/>
</dbReference>